<name>A0A6J7JNK5_9ZZZZ</name>
<evidence type="ECO:0000313" key="3">
    <source>
        <dbReference type="EMBL" id="CAB4851801.1"/>
    </source>
</evidence>
<dbReference type="InterPro" id="IPR055170">
    <property type="entry name" value="GFO_IDH_MocA-like_dom"/>
</dbReference>
<dbReference type="InterPro" id="IPR036291">
    <property type="entry name" value="NAD(P)-bd_dom_sf"/>
</dbReference>
<feature type="domain" description="Gfo/Idh/MocA-like oxidoreductase N-terminal" evidence="1">
    <location>
        <begin position="8"/>
        <end position="120"/>
    </location>
</feature>
<evidence type="ECO:0000313" key="4">
    <source>
        <dbReference type="EMBL" id="CAB4944487.1"/>
    </source>
</evidence>
<dbReference type="AlphaFoldDB" id="A0A6J7JNK5"/>
<evidence type="ECO:0000259" key="1">
    <source>
        <dbReference type="Pfam" id="PF01408"/>
    </source>
</evidence>
<organism evidence="4">
    <name type="scientific">freshwater metagenome</name>
    <dbReference type="NCBI Taxonomy" id="449393"/>
    <lineage>
        <taxon>unclassified sequences</taxon>
        <taxon>metagenomes</taxon>
        <taxon>ecological metagenomes</taxon>
    </lineage>
</organism>
<dbReference type="EMBL" id="CAFBIZ010000196">
    <property type="protein sequence ID" value="CAB4851801.1"/>
    <property type="molecule type" value="Genomic_DNA"/>
</dbReference>
<dbReference type="Pfam" id="PF22725">
    <property type="entry name" value="GFO_IDH_MocA_C3"/>
    <property type="match status" value="1"/>
</dbReference>
<dbReference type="Pfam" id="PF01408">
    <property type="entry name" value="GFO_IDH_MocA"/>
    <property type="match status" value="1"/>
</dbReference>
<reference evidence="4" key="1">
    <citation type="submission" date="2020-05" db="EMBL/GenBank/DDBJ databases">
        <authorList>
            <person name="Chiriac C."/>
            <person name="Salcher M."/>
            <person name="Ghai R."/>
            <person name="Kavagutti S V."/>
        </authorList>
    </citation>
    <scope>NUCLEOTIDE SEQUENCE</scope>
</reference>
<feature type="domain" description="GFO/IDH/MocA-like oxidoreductase" evidence="2">
    <location>
        <begin position="137"/>
        <end position="248"/>
    </location>
</feature>
<dbReference type="PANTHER" id="PTHR43377">
    <property type="entry name" value="BILIVERDIN REDUCTASE A"/>
    <property type="match status" value="1"/>
</dbReference>
<accession>A0A6J7JNK5</accession>
<gene>
    <name evidence="3" type="ORF">UFOPK3268_01363</name>
    <name evidence="4" type="ORF">UFOPK3752_01267</name>
</gene>
<dbReference type="InterPro" id="IPR000683">
    <property type="entry name" value="Gfo/Idh/MocA-like_OxRdtase_N"/>
</dbReference>
<evidence type="ECO:0000259" key="2">
    <source>
        <dbReference type="Pfam" id="PF22725"/>
    </source>
</evidence>
<proteinExistence type="predicted"/>
<protein>
    <submittedName>
        <fullName evidence="4">Unannotated protein</fullName>
    </submittedName>
</protein>
<dbReference type="SUPFAM" id="SSF55347">
    <property type="entry name" value="Glyceraldehyde-3-phosphate dehydrogenase-like, C-terminal domain"/>
    <property type="match status" value="1"/>
</dbReference>
<dbReference type="Gene3D" id="3.40.50.720">
    <property type="entry name" value="NAD(P)-binding Rossmann-like Domain"/>
    <property type="match status" value="1"/>
</dbReference>
<dbReference type="Gene3D" id="3.30.360.10">
    <property type="entry name" value="Dihydrodipicolinate Reductase, domain 2"/>
    <property type="match status" value="1"/>
</dbReference>
<sequence length="338" mass="36404">MTNVTPPLRVVVIGTRGQAARVAVPTIALSERADLVGVIGSEQRRTREFADELGVTSYPSISSLAQDGVDAVWLTAPNHLHATMASELLESGVNVLLEKPMTTTLDDATSLREVVARTEASATLRVAYQHRFRPAHQLLRHQLRSGELGESGMLRVHRYWKFPYFAGDDPSGPAPWRSSSTTSGGWAINDIGSHLVDLVLWMTQPQPLTVVSAVFGMQFPGVDNDSSALLTLGVGDRGLAVIECSNALSSPGSLVEYYSGTAWARLTNSFHPVAVSTTSLDDMSVTTTSDDSYLRMFDDFVAACHGEPSEGATADEAWESVRLIQEARATGRYLAGPA</sequence>
<dbReference type="PANTHER" id="PTHR43377:SF1">
    <property type="entry name" value="BILIVERDIN REDUCTASE A"/>
    <property type="match status" value="1"/>
</dbReference>
<dbReference type="InterPro" id="IPR051450">
    <property type="entry name" value="Gfo/Idh/MocA_Oxidoreductases"/>
</dbReference>
<dbReference type="SUPFAM" id="SSF51735">
    <property type="entry name" value="NAD(P)-binding Rossmann-fold domains"/>
    <property type="match status" value="1"/>
</dbReference>
<dbReference type="GO" id="GO:0000166">
    <property type="term" value="F:nucleotide binding"/>
    <property type="evidence" value="ECO:0007669"/>
    <property type="project" value="InterPro"/>
</dbReference>
<dbReference type="EMBL" id="CAFBND010000046">
    <property type="protein sequence ID" value="CAB4944487.1"/>
    <property type="molecule type" value="Genomic_DNA"/>
</dbReference>